<gene>
    <name evidence="1" type="ORF">TU35_002095</name>
</gene>
<protein>
    <submittedName>
        <fullName evidence="1">Protein-disulfide isomerase</fullName>
    </submittedName>
</protein>
<accession>A0ACC6UZL1</accession>
<dbReference type="EMBL" id="JZWT02000004">
    <property type="protein sequence ID" value="MFB6490033.1"/>
    <property type="molecule type" value="Genomic_DNA"/>
</dbReference>
<proteinExistence type="predicted"/>
<evidence type="ECO:0000313" key="1">
    <source>
        <dbReference type="EMBL" id="MFB6490033.1"/>
    </source>
</evidence>
<reference evidence="1" key="1">
    <citation type="submission" date="2024-07" db="EMBL/GenBank/DDBJ databases">
        <title>Metagenome and Metagenome-Assembled Genomes of Archaea from a hot spring from the geothermal field of Los Azufres, Mexico.</title>
        <authorList>
            <person name="Marin-Paredes R."/>
            <person name="Martinez-Romero E."/>
            <person name="Servin-Garciduenas L.E."/>
        </authorList>
    </citation>
    <scope>NUCLEOTIDE SEQUENCE</scope>
</reference>
<evidence type="ECO:0000313" key="2">
    <source>
        <dbReference type="Proteomes" id="UP000033636"/>
    </source>
</evidence>
<dbReference type="Proteomes" id="UP000033636">
    <property type="component" value="Unassembled WGS sequence"/>
</dbReference>
<name>A0ACC6UZL1_9CREN</name>
<sequence length="418" mass="43954">MNKLVIGAAVAAALVIALIVVLVWTPALRKSAAMPAEINASTSAPSGVYNYAVYFSSISGNTTTAITYVQFSNASLIELSQNGAEIFQLFSPSRIGELYRSSNTTARVIIYPTLVGYCANFTIAEVIASVQAAVANTACSSQPFSSPANFIAVASALAQAPGPSSLKMVSTASTPLGVAGVYKNTTTMSAVFYQLNFTYIAYILSNGIVYKYSIIVGSTQGTLANITYLLKSTSPINETYTTILADLSKPLPITNMGGLSLVQAAEKLGMVVSEGSPTLLAFIDLNDTSSARLFAYNSSLFYGHGLILLDSPSQPQSLGGRLRCLYNSLANKTDILTYLRQIYTGLLNNSTNPYSALPNSTCSANYSSESALLGLALAGANLSPSSVYPPVVAVVYPNGTYTVIYGYNPQMLKLALGG</sequence>
<comment type="caution">
    <text evidence="1">The sequence shown here is derived from an EMBL/GenBank/DDBJ whole genome shotgun (WGS) entry which is preliminary data.</text>
</comment>
<organism evidence="1 2">
    <name type="scientific">Thermoproteus sp. AZ2</name>
    <dbReference type="NCBI Taxonomy" id="1609232"/>
    <lineage>
        <taxon>Archaea</taxon>
        <taxon>Thermoproteota</taxon>
        <taxon>Thermoprotei</taxon>
        <taxon>Thermoproteales</taxon>
        <taxon>Thermoproteaceae</taxon>
        <taxon>Thermoproteus</taxon>
    </lineage>
</organism>
<keyword evidence="1" id="KW-0413">Isomerase</keyword>